<sequence length="339" mass="39908">MVKNLFVLLKTKIYPLFQTKNDLNPKFPKIYALNLDNIIKEKNSLPKYPEEKLEDIIQSLLIKINTFIEKNYIYSIFIDILIEYIRIFTLGDTTGAVASCLTNISKNLKKSYILSYPSVRELTYAETIFTMQAPFNTFILPTDINSLLIMEKSLEYDKNKRQNWLDTCKLGNYNTMYTGFSDPILYLKKYLNYTFYTNDSDSDSDSDSDRKTQYNSANVLAFVLYLTLYDYNGIQFLIHIPNNDTEKTRSNIYINIQNYLTNYRIRKLPNYNDTMTNNLEVLSHKIYNTYIDASHVYINEATDAHEALKSTSTNWTSFLIDYVCFNYYNRDYTEDRTPD</sequence>
<organism evidence="1">
    <name type="scientific">viral metagenome</name>
    <dbReference type="NCBI Taxonomy" id="1070528"/>
    <lineage>
        <taxon>unclassified sequences</taxon>
        <taxon>metagenomes</taxon>
        <taxon>organismal metagenomes</taxon>
    </lineage>
</organism>
<dbReference type="EMBL" id="MN739982">
    <property type="protein sequence ID" value="QHT81389.1"/>
    <property type="molecule type" value="Genomic_DNA"/>
</dbReference>
<reference evidence="1" key="1">
    <citation type="journal article" date="2020" name="Nature">
        <title>Giant virus diversity and host interactions through global metagenomics.</title>
        <authorList>
            <person name="Schulz F."/>
            <person name="Roux S."/>
            <person name="Paez-Espino D."/>
            <person name="Jungbluth S."/>
            <person name="Walsh D.A."/>
            <person name="Denef V.J."/>
            <person name="McMahon K.D."/>
            <person name="Konstantinidis K.T."/>
            <person name="Eloe-Fadrosh E.A."/>
            <person name="Kyrpides N.C."/>
            <person name="Woyke T."/>
        </authorList>
    </citation>
    <scope>NUCLEOTIDE SEQUENCE</scope>
    <source>
        <strain evidence="1">GVMAG-M-3300023184-13</strain>
    </source>
</reference>
<accession>A0A6C0HLM4</accession>
<dbReference type="AlphaFoldDB" id="A0A6C0HLM4"/>
<name>A0A6C0HLM4_9ZZZZ</name>
<proteinExistence type="predicted"/>
<evidence type="ECO:0000313" key="1">
    <source>
        <dbReference type="EMBL" id="QHT81389.1"/>
    </source>
</evidence>
<protein>
    <submittedName>
        <fullName evidence="1">Uncharacterized protein</fullName>
    </submittedName>
</protein>